<gene>
    <name evidence="2" type="ORF">VKT23_018649</name>
</gene>
<proteinExistence type="predicted"/>
<evidence type="ECO:0000313" key="2">
    <source>
        <dbReference type="EMBL" id="KAK7437404.1"/>
    </source>
</evidence>
<accession>A0ABR1IRN3</accession>
<dbReference type="PANTHER" id="PTHR39426">
    <property type="entry name" value="HOMOLOGY TO DEATH-ON-CURING PROTEIN OF PHAGE P1"/>
    <property type="match status" value="1"/>
</dbReference>
<dbReference type="InterPro" id="IPR003812">
    <property type="entry name" value="Fido"/>
</dbReference>
<protein>
    <recommendedName>
        <fullName evidence="1">Fido domain-containing protein</fullName>
    </recommendedName>
</protein>
<name>A0ABR1IRN3_9AGAR</name>
<dbReference type="InterPro" id="IPR053737">
    <property type="entry name" value="Type_II_TA_Toxin"/>
</dbReference>
<dbReference type="Pfam" id="PF02661">
    <property type="entry name" value="Fic"/>
    <property type="match status" value="1"/>
</dbReference>
<comment type="caution">
    <text evidence="2">The sequence shown here is derived from an EMBL/GenBank/DDBJ whole genome shotgun (WGS) entry which is preliminary data.</text>
</comment>
<dbReference type="Proteomes" id="UP001498398">
    <property type="component" value="Unassembled WGS sequence"/>
</dbReference>
<sequence length="145" mass="15930">MSSTSSLRSATARLSRLFTPAYAARINAQVVAPFQSIVIKPNELESALARPLNVAAYEPHRQLSYLAATLSYGIIKNHPFQDGNKRTGFFLANEYLRALGLPGLVEFENAEEVEEGINLVVQHLLGTADSSIGLSDYSIYQRSDK</sequence>
<evidence type="ECO:0000313" key="3">
    <source>
        <dbReference type="Proteomes" id="UP001498398"/>
    </source>
</evidence>
<dbReference type="InterPro" id="IPR036597">
    <property type="entry name" value="Fido-like_dom_sf"/>
</dbReference>
<evidence type="ECO:0000259" key="1">
    <source>
        <dbReference type="PROSITE" id="PS51459"/>
    </source>
</evidence>
<dbReference type="PANTHER" id="PTHR39426:SF1">
    <property type="entry name" value="HOMOLOGY TO DEATH-ON-CURING PROTEIN OF PHAGE P1"/>
    <property type="match status" value="1"/>
</dbReference>
<dbReference type="EMBL" id="JBANRG010000086">
    <property type="protein sequence ID" value="KAK7437404.1"/>
    <property type="molecule type" value="Genomic_DNA"/>
</dbReference>
<organism evidence="2 3">
    <name type="scientific">Marasmiellus scandens</name>
    <dbReference type="NCBI Taxonomy" id="2682957"/>
    <lineage>
        <taxon>Eukaryota</taxon>
        <taxon>Fungi</taxon>
        <taxon>Dikarya</taxon>
        <taxon>Basidiomycota</taxon>
        <taxon>Agaricomycotina</taxon>
        <taxon>Agaricomycetes</taxon>
        <taxon>Agaricomycetidae</taxon>
        <taxon>Agaricales</taxon>
        <taxon>Marasmiineae</taxon>
        <taxon>Omphalotaceae</taxon>
        <taxon>Marasmiellus</taxon>
    </lineage>
</organism>
<feature type="domain" description="Fido" evidence="1">
    <location>
        <begin position="18"/>
        <end position="143"/>
    </location>
</feature>
<dbReference type="NCBIfam" id="TIGR01550">
    <property type="entry name" value="DOC_P1"/>
    <property type="match status" value="1"/>
</dbReference>
<reference evidence="2 3" key="1">
    <citation type="submission" date="2024-01" db="EMBL/GenBank/DDBJ databases">
        <title>A draft genome for the cacao thread blight pathogen Marasmiellus scandens.</title>
        <authorList>
            <person name="Baruah I.K."/>
            <person name="Leung J."/>
            <person name="Bukari Y."/>
            <person name="Amoako-Attah I."/>
            <person name="Meinhardt L.W."/>
            <person name="Bailey B.A."/>
            <person name="Cohen S.P."/>
        </authorList>
    </citation>
    <scope>NUCLEOTIDE SEQUENCE [LARGE SCALE GENOMIC DNA]</scope>
    <source>
        <strain evidence="2 3">GH-19</strain>
    </source>
</reference>
<dbReference type="PROSITE" id="PS51459">
    <property type="entry name" value="FIDO"/>
    <property type="match status" value="1"/>
</dbReference>
<dbReference type="Gene3D" id="1.20.120.1870">
    <property type="entry name" value="Fic/DOC protein, Fido domain"/>
    <property type="match status" value="1"/>
</dbReference>
<dbReference type="SUPFAM" id="SSF140931">
    <property type="entry name" value="Fic-like"/>
    <property type="match status" value="1"/>
</dbReference>
<keyword evidence="3" id="KW-1185">Reference proteome</keyword>
<dbReference type="InterPro" id="IPR006440">
    <property type="entry name" value="Doc"/>
</dbReference>